<name>A0ACD3YYF1_FUSSC</name>
<sequence>MTITPETGSLRAQDAAAGAWRHPFPGVTRLDAFRRYVNRAYRVSLQSYQDVHKWSVENLEDFAKAVWVFCGVVYSHPPHKVANGINNVWPRPEWFPGARINFTENILAVGLKTHPDSVAVSACREAGTHWRHLTWRQLYGQVALYTAALRAAGVGRGDRVAGILSNSVEAVVVLLATAAVGAIFSSMAPDMGAAGVVSRYAQIQPKIIFVDTEVLYAGKRRILHEKLTTALTRLRKRVPGLGKVVVITGSLLPDPGWSGTTGIPKCGGALLQQKKELILTNDMNSESTYYQYTTVSRLLLVSRVTGTKEANSLPRQAG</sequence>
<protein>
    <submittedName>
        <fullName evidence="1">Uncharacterized protein</fullName>
    </submittedName>
</protein>
<accession>A0ACD3YYF1</accession>
<evidence type="ECO:0000313" key="2">
    <source>
        <dbReference type="Proteomes" id="UP000830768"/>
    </source>
</evidence>
<dbReference type="EMBL" id="CP090032">
    <property type="protein sequence ID" value="UPK92883.1"/>
    <property type="molecule type" value="Genomic_DNA"/>
</dbReference>
<organism evidence="1 2">
    <name type="scientific">Fusarium solani subsp. cucurbitae</name>
    <name type="common">Neocosmosporum cucurbitae</name>
    <dbReference type="NCBI Taxonomy" id="2747967"/>
    <lineage>
        <taxon>Eukaryota</taxon>
        <taxon>Fungi</taxon>
        <taxon>Dikarya</taxon>
        <taxon>Ascomycota</taxon>
        <taxon>Pezizomycotina</taxon>
        <taxon>Sordariomycetes</taxon>
        <taxon>Hypocreomycetidae</taxon>
        <taxon>Hypocreales</taxon>
        <taxon>Nectriaceae</taxon>
        <taxon>Fusarium</taxon>
        <taxon>Fusarium solani species complex</taxon>
    </lineage>
</organism>
<proteinExistence type="predicted"/>
<evidence type="ECO:0000313" key="1">
    <source>
        <dbReference type="EMBL" id="UPK92883.1"/>
    </source>
</evidence>
<dbReference type="Proteomes" id="UP000830768">
    <property type="component" value="Chromosome 3"/>
</dbReference>
<gene>
    <name evidence="1" type="ORF">LCI18_003818</name>
</gene>
<reference evidence="1" key="1">
    <citation type="submission" date="2021-11" db="EMBL/GenBank/DDBJ databases">
        <title>Fusarium solani-melongenae Genome sequencing and assembly.</title>
        <authorList>
            <person name="Xie S."/>
            <person name="Huang L."/>
            <person name="Zhang X."/>
        </authorList>
    </citation>
    <scope>NUCLEOTIDE SEQUENCE</scope>
    <source>
        <strain evidence="1">CRI 24-3</strain>
    </source>
</reference>
<keyword evidence="2" id="KW-1185">Reference proteome</keyword>